<protein>
    <recommendedName>
        <fullName evidence="3">L-fucose isomerase C-terminal domain-containing protein</fullName>
    </recommendedName>
</protein>
<organism evidence="4 5">
    <name type="scientific">Rubripirellula lacrimiformis</name>
    <dbReference type="NCBI Taxonomy" id="1930273"/>
    <lineage>
        <taxon>Bacteria</taxon>
        <taxon>Pseudomonadati</taxon>
        <taxon>Planctomycetota</taxon>
        <taxon>Planctomycetia</taxon>
        <taxon>Pirellulales</taxon>
        <taxon>Pirellulaceae</taxon>
        <taxon>Rubripirellula</taxon>
    </lineage>
</organism>
<evidence type="ECO:0000256" key="2">
    <source>
        <dbReference type="ARBA" id="ARBA00023277"/>
    </source>
</evidence>
<reference evidence="4 5" key="1">
    <citation type="submission" date="2019-02" db="EMBL/GenBank/DDBJ databases">
        <title>Deep-cultivation of Planctomycetes and their phenomic and genomic characterization uncovers novel biology.</title>
        <authorList>
            <person name="Wiegand S."/>
            <person name="Jogler M."/>
            <person name="Boedeker C."/>
            <person name="Pinto D."/>
            <person name="Vollmers J."/>
            <person name="Rivas-Marin E."/>
            <person name="Kohn T."/>
            <person name="Peeters S.H."/>
            <person name="Heuer A."/>
            <person name="Rast P."/>
            <person name="Oberbeckmann S."/>
            <person name="Bunk B."/>
            <person name="Jeske O."/>
            <person name="Meyerdierks A."/>
            <person name="Storesund J.E."/>
            <person name="Kallscheuer N."/>
            <person name="Luecker S."/>
            <person name="Lage O.M."/>
            <person name="Pohl T."/>
            <person name="Merkel B.J."/>
            <person name="Hornburger P."/>
            <person name="Mueller R.-W."/>
            <person name="Bruemmer F."/>
            <person name="Labrenz M."/>
            <person name="Spormann A.M."/>
            <person name="Op den Camp H."/>
            <person name="Overmann J."/>
            <person name="Amann R."/>
            <person name="Jetten M.S.M."/>
            <person name="Mascher T."/>
            <person name="Medema M.H."/>
            <person name="Devos D.P."/>
            <person name="Kaster A.-K."/>
            <person name="Ovreas L."/>
            <person name="Rohde M."/>
            <person name="Galperin M.Y."/>
            <person name="Jogler C."/>
        </authorList>
    </citation>
    <scope>NUCLEOTIDE SEQUENCE [LARGE SCALE GENOMIC DNA]</scope>
    <source>
        <strain evidence="4 5">K22_7</strain>
    </source>
</reference>
<dbReference type="SUPFAM" id="SSF53743">
    <property type="entry name" value="FucI/AraA N-terminal and middle domains"/>
    <property type="match status" value="1"/>
</dbReference>
<dbReference type="Proteomes" id="UP000318538">
    <property type="component" value="Chromosome"/>
</dbReference>
<dbReference type="GO" id="GO:0042355">
    <property type="term" value="P:L-fucose catabolic process"/>
    <property type="evidence" value="ECO:0007669"/>
    <property type="project" value="TreeGrafter"/>
</dbReference>
<dbReference type="OrthoDB" id="102178at2"/>
<dbReference type="Gene3D" id="3.20.14.10">
    <property type="entry name" value="L-fucose/L-arabinose isomerase, C-terminal"/>
    <property type="match status" value="1"/>
</dbReference>
<keyword evidence="2" id="KW-0119">Carbohydrate metabolism</keyword>
<keyword evidence="5" id="KW-1185">Reference proteome</keyword>
<accession>A0A517NEK4</accession>
<evidence type="ECO:0000313" key="5">
    <source>
        <dbReference type="Proteomes" id="UP000318538"/>
    </source>
</evidence>
<dbReference type="AlphaFoldDB" id="A0A517NEK4"/>
<name>A0A517NEK4_9BACT</name>
<dbReference type="GO" id="GO:0005737">
    <property type="term" value="C:cytoplasm"/>
    <property type="evidence" value="ECO:0007669"/>
    <property type="project" value="InterPro"/>
</dbReference>
<keyword evidence="1" id="KW-0413">Isomerase</keyword>
<dbReference type="InterPro" id="IPR009015">
    <property type="entry name" value="Fucose_isomerase_N/cen_sf"/>
</dbReference>
<proteinExistence type="predicted"/>
<dbReference type="InterPro" id="IPR015888">
    <property type="entry name" value="Fuc_isomerase_C"/>
</dbReference>
<dbReference type="GO" id="GO:0019571">
    <property type="term" value="P:D-arabinose catabolic process"/>
    <property type="evidence" value="ECO:0007669"/>
    <property type="project" value="TreeGrafter"/>
</dbReference>
<evidence type="ECO:0000259" key="3">
    <source>
        <dbReference type="Pfam" id="PF02952"/>
    </source>
</evidence>
<evidence type="ECO:0000256" key="1">
    <source>
        <dbReference type="ARBA" id="ARBA00023235"/>
    </source>
</evidence>
<dbReference type="RefSeq" id="WP_145171635.1">
    <property type="nucleotide sequence ID" value="NZ_CP036525.1"/>
</dbReference>
<dbReference type="GO" id="GO:0030145">
    <property type="term" value="F:manganese ion binding"/>
    <property type="evidence" value="ECO:0007669"/>
    <property type="project" value="InterPro"/>
</dbReference>
<dbReference type="EMBL" id="CP036525">
    <property type="protein sequence ID" value="QDT05488.1"/>
    <property type="molecule type" value="Genomic_DNA"/>
</dbReference>
<dbReference type="InterPro" id="IPR005763">
    <property type="entry name" value="Fucose_isomerase"/>
</dbReference>
<dbReference type="KEGG" id="rlc:K227x_38880"/>
<dbReference type="GO" id="GO:0008736">
    <property type="term" value="F:L-fucose isomerase activity"/>
    <property type="evidence" value="ECO:0007669"/>
    <property type="project" value="InterPro"/>
</dbReference>
<dbReference type="InterPro" id="IPR038393">
    <property type="entry name" value="Fuc_iso_dom3_sf"/>
</dbReference>
<dbReference type="GO" id="GO:0008790">
    <property type="term" value="F:arabinose isomerase activity"/>
    <property type="evidence" value="ECO:0007669"/>
    <property type="project" value="TreeGrafter"/>
</dbReference>
<dbReference type="PANTHER" id="PTHR37840:SF1">
    <property type="entry name" value="L-FUCOSE ISOMERASE"/>
    <property type="match status" value="1"/>
</dbReference>
<gene>
    <name evidence="4" type="ORF">K227x_38880</name>
</gene>
<evidence type="ECO:0000313" key="4">
    <source>
        <dbReference type="EMBL" id="QDT05488.1"/>
    </source>
</evidence>
<feature type="domain" description="L-fucose isomerase C-terminal" evidence="3">
    <location>
        <begin position="416"/>
        <end position="510"/>
    </location>
</feature>
<dbReference type="Pfam" id="PF02952">
    <property type="entry name" value="Fucose_iso_C"/>
    <property type="match status" value="1"/>
</dbReference>
<sequence>MSKTVILIASGDLRDSANQVCWSAQAEMEQQLTAAIESFGYEVKRGHDYDAELGHGFIRSQRQGIDVFREIDPDAPLIVAEAVWQYSHHVLAGLMTHRGPILTAANWSGQWPGLVGLLNLNGSLTKAGVRYCSLWSETFSDEAFLTNLKSWLDDATVSHDTSHAAALDLAACDENARQVGTEVAETLRRDKAIMGVFDEGCMGMFNAIIPDSLLNPLGVFKERLSQSALYYETLQVDTSEAESVRLWLDDHGMKFHTGPDHATDLTDAQILDQCKMYIATMRIADDFGCDAVGIQYQQGLKDLLPASDLVEGMLNDSVRPPVRSRDGSRELHPGQPLIHFNEVDECAGLDGLLTQRVHQALGQPVENTLHDLRWSDRDLSGTVEGQVWVLEISGAVPASHFEGGWAAAEGFRQPPMYFPSGGSTVRGISKPGDVVWSRIFVADGKLKMDLGLAKSVALPDQETQRRWDATTPQWPIMHTVFRGVSRDQMMARHQANHIQVAYARSEAEAKVAMQAKAVAASELGIEVCLCGDVD</sequence>
<dbReference type="PANTHER" id="PTHR37840">
    <property type="entry name" value="L-FUCOSE ISOMERASE"/>
    <property type="match status" value="1"/>
</dbReference>